<dbReference type="InterPro" id="IPR035897">
    <property type="entry name" value="Toll_tir_struct_dom_sf"/>
</dbReference>
<dbReference type="OrthoDB" id="6095332at2759"/>
<keyword evidence="2" id="KW-0472">Membrane</keyword>
<dbReference type="SUPFAM" id="SSF52200">
    <property type="entry name" value="Toll/Interleukin receptor TIR domain"/>
    <property type="match status" value="1"/>
</dbReference>
<proteinExistence type="inferred from homology"/>
<organism evidence="5 6">
    <name type="scientific">Biomphalaria glabrata</name>
    <name type="common">Bloodfluke planorb</name>
    <name type="synonym">Freshwater snail</name>
    <dbReference type="NCBI Taxonomy" id="6526"/>
    <lineage>
        <taxon>Eukaryota</taxon>
        <taxon>Metazoa</taxon>
        <taxon>Spiralia</taxon>
        <taxon>Lophotrochozoa</taxon>
        <taxon>Mollusca</taxon>
        <taxon>Gastropoda</taxon>
        <taxon>Heterobranchia</taxon>
        <taxon>Euthyneura</taxon>
        <taxon>Panpulmonata</taxon>
        <taxon>Hygrophila</taxon>
        <taxon>Lymnaeoidea</taxon>
        <taxon>Planorbidae</taxon>
        <taxon>Biomphalaria</taxon>
    </lineage>
</organism>
<dbReference type="Gene3D" id="2.60.40.10">
    <property type="entry name" value="Immunoglobulins"/>
    <property type="match status" value="1"/>
</dbReference>
<gene>
    <name evidence="6" type="primary">LOC129924447</name>
</gene>
<dbReference type="Gene3D" id="3.40.50.10140">
    <property type="entry name" value="Toll/interleukin-1 receptor homology (TIR) domain"/>
    <property type="match status" value="1"/>
</dbReference>
<dbReference type="RefSeq" id="XP_055874867.1">
    <property type="nucleotide sequence ID" value="XM_056018892.1"/>
</dbReference>
<feature type="domain" description="TIR" evidence="3">
    <location>
        <begin position="617"/>
        <end position="753"/>
    </location>
</feature>
<dbReference type="InterPro" id="IPR013783">
    <property type="entry name" value="Ig-like_fold"/>
</dbReference>
<dbReference type="InterPro" id="IPR036179">
    <property type="entry name" value="Ig-like_dom_sf"/>
</dbReference>
<evidence type="ECO:0000313" key="6">
    <source>
        <dbReference type="RefSeq" id="XP_055874867.1"/>
    </source>
</evidence>
<dbReference type="AlphaFoldDB" id="A0A9W2ZIM3"/>
<evidence type="ECO:0000256" key="1">
    <source>
        <dbReference type="ARBA" id="ARBA00009752"/>
    </source>
</evidence>
<evidence type="ECO:0000256" key="2">
    <source>
        <dbReference type="SAM" id="Phobius"/>
    </source>
</evidence>
<dbReference type="SUPFAM" id="SSF48726">
    <property type="entry name" value="Immunoglobulin"/>
    <property type="match status" value="1"/>
</dbReference>
<dbReference type="PROSITE" id="PS50104">
    <property type="entry name" value="TIR"/>
    <property type="match status" value="1"/>
</dbReference>
<feature type="transmembrane region" description="Helical" evidence="2">
    <location>
        <begin position="539"/>
        <end position="566"/>
    </location>
</feature>
<feature type="transmembrane region" description="Helical" evidence="2">
    <location>
        <begin position="781"/>
        <end position="801"/>
    </location>
</feature>
<sequence length="804" mass="93344">MEHTQGRKKLVVLKDTASVSHRNELWAKFSILAVLVIVIPCLAWYLSGLTKESNLAGVSNGKLEKDYTTWGKFQTPISSWRDNIYYINGSSSDFSLLDDKNLIGVFLIFFCGNIQRYFQMARVMFSLLLQHLLFIVSRLIKKFGHKKLICFLVISTLLCTSYITGLVCSVELILTKLGTRIFNCMESMIYDSNDELPELVTARQTHPSTMGKSAPFFLYKYYRFPLEDVVFKCEYQTTDPKPFRRSANWRKNGLPLQINDSRIQIKITISKVDNLELYNVLSVLTIQLLEESDFAHYTCEYHNPYNSFVQPGPTMSEGFHRSPHLKPIPSNPKCNCQPKPPTSNKCRQPVYVEIYECFSEFALVRQKEKVVTKFLTPGSLFIETVHYRTIEDNVNIEIDTYGKEILSPEENCCSTFLMMYWRLFRGGGYFSARPPFTRTILTDEGLLFQRYQCLCKHSFGMREFKIFRSFVNATDGRRDSSEIIFPVRHKLFPVYSFLWESPHHDYESVTDDDSNCFDSNFSNTNCRTMERLLESSMEFYFFFENLFLFVMVIIFSFIVGSLPYIVRKKMIRPILNAVLYFKQEDIQFESVAGKPLKNLQSIVKLQTDDISTYENCKDYDIYISYDEEVEYDLMIAEHIKGILMSRNLSIFDAHKDVPLGHPTFTEIEKAIAHSSRFVVITSQSYVEHKVLEFNAVQTTIIGKGFKLKDRLLIIKSDDCEIDRLYLVPCIRLTDYLKKRDALDEKVIDTFLKWETITRPLVVENSSFGVDNILELLRTPKILNAVIIALSFIIIIVARLVYLDI</sequence>
<feature type="domain" description="Ig-like" evidence="4">
    <location>
        <begin position="197"/>
        <end position="316"/>
    </location>
</feature>
<accession>A0A9W2ZIM3</accession>
<dbReference type="PROSITE" id="PS50835">
    <property type="entry name" value="IG_LIKE"/>
    <property type="match status" value="1"/>
</dbReference>
<dbReference type="CDD" id="cd00096">
    <property type="entry name" value="Ig"/>
    <property type="match status" value="1"/>
</dbReference>
<keyword evidence="2" id="KW-1133">Transmembrane helix</keyword>
<evidence type="ECO:0000313" key="5">
    <source>
        <dbReference type="Proteomes" id="UP001165740"/>
    </source>
</evidence>
<feature type="transmembrane region" description="Helical" evidence="2">
    <location>
        <begin position="25"/>
        <end position="46"/>
    </location>
</feature>
<dbReference type="InterPro" id="IPR007110">
    <property type="entry name" value="Ig-like_dom"/>
</dbReference>
<dbReference type="InterPro" id="IPR000157">
    <property type="entry name" value="TIR_dom"/>
</dbReference>
<evidence type="ECO:0000259" key="3">
    <source>
        <dbReference type="PROSITE" id="PS50104"/>
    </source>
</evidence>
<evidence type="ECO:0000259" key="4">
    <source>
        <dbReference type="PROSITE" id="PS50835"/>
    </source>
</evidence>
<dbReference type="GeneID" id="129924447"/>
<dbReference type="OMA" id="CHENEYD"/>
<comment type="similarity">
    <text evidence="1">Belongs to the interleukin-1 receptor family.</text>
</comment>
<dbReference type="Proteomes" id="UP001165740">
    <property type="component" value="Chromosome 2"/>
</dbReference>
<protein>
    <submittedName>
        <fullName evidence="6">Uncharacterized protein LOC129924447</fullName>
    </submittedName>
</protein>
<dbReference type="GO" id="GO:0007165">
    <property type="term" value="P:signal transduction"/>
    <property type="evidence" value="ECO:0007669"/>
    <property type="project" value="InterPro"/>
</dbReference>
<reference evidence="6" key="1">
    <citation type="submission" date="2025-08" db="UniProtKB">
        <authorList>
            <consortium name="RefSeq"/>
        </authorList>
    </citation>
    <scope>IDENTIFICATION</scope>
</reference>
<name>A0A9W2ZIM3_BIOGL</name>
<feature type="transmembrane region" description="Helical" evidence="2">
    <location>
        <begin position="148"/>
        <end position="174"/>
    </location>
</feature>
<dbReference type="Pfam" id="PF01582">
    <property type="entry name" value="TIR"/>
    <property type="match status" value="1"/>
</dbReference>
<keyword evidence="2" id="KW-0812">Transmembrane</keyword>
<keyword evidence="5" id="KW-1185">Reference proteome</keyword>